<dbReference type="SUPFAM" id="SSF52096">
    <property type="entry name" value="ClpP/crotonase"/>
    <property type="match status" value="1"/>
</dbReference>
<dbReference type="Gene3D" id="3.90.226.10">
    <property type="entry name" value="2-enoyl-CoA Hydratase, Chain A, domain 1"/>
    <property type="match status" value="1"/>
</dbReference>
<dbReference type="Gene3D" id="1.25.40.10">
    <property type="entry name" value="Tetratricopeptide repeat domain"/>
    <property type="match status" value="1"/>
</dbReference>
<name>A0A1N6UXK2_9BACT</name>
<proteinExistence type="predicted"/>
<reference evidence="3" key="1">
    <citation type="submission" date="2017-01" db="EMBL/GenBank/DDBJ databases">
        <authorList>
            <person name="Varghese N."/>
            <person name="Submissions S."/>
        </authorList>
    </citation>
    <scope>NUCLEOTIDE SEQUENCE [LARGE SCALE GENOMIC DNA]</scope>
    <source>
        <strain evidence="3">DM9</strain>
    </source>
</reference>
<keyword evidence="1" id="KW-0802">TPR repeat</keyword>
<keyword evidence="3" id="KW-1185">Reference proteome</keyword>
<dbReference type="InterPro" id="IPR011990">
    <property type="entry name" value="TPR-like_helical_dom_sf"/>
</dbReference>
<dbReference type="Proteomes" id="UP000185924">
    <property type="component" value="Unassembled WGS sequence"/>
</dbReference>
<evidence type="ECO:0000256" key="1">
    <source>
        <dbReference type="PROSITE-ProRule" id="PRU00339"/>
    </source>
</evidence>
<evidence type="ECO:0000313" key="2">
    <source>
        <dbReference type="EMBL" id="SIQ70373.1"/>
    </source>
</evidence>
<sequence>MLLGHSLVQAQPDVLSVAQWQQDIRALAEQMPKMHRSPYNKVSQQEFDSAVAVLHAQVPKLRDHEIVVGLTRLVAMIGDGHTRLTLPQDMAVAYSRAHSATPPPADSSLFLNHLPVKLALFDDGLFIRETTPELMDLIGAEVLQIGSTAANEALEKVRPVVHYDNEMGFKQLAPTFLVVPEFLATLGIADDVQEIVLKVKTRDGKTAAVALSPIPQFKQVYFVGANEALGIAAPMSQWNRKEKFWLHMLEKEKTLYVQLNESNDKDDESLAAFVAKIERIVTGFPVEKLILGLRYNPGGNNHLNRSLVLALARSEQINRFGRLYTLIGRETFSAAQMLANDLEYYTNTLFVGEPSGSSPSAYGDSRKMQLPNSKLTIRVSTIYWRDWDVDEKRPWTAPDIPVGYTSTDYLQGRDPVLEAVLAMPTTGTVASTMQQVYERAGFRSATWVYFRAVQDARANSEEITQAEEKFGEYLLQTKKSPEAIAWYSHISSRHKEEAWPLVGLAKAHLLSDERQKATDTLEKAIRLQPANKQAKELLTTIKKRSSKG</sequence>
<feature type="repeat" description="TPR" evidence="1">
    <location>
        <begin position="498"/>
        <end position="531"/>
    </location>
</feature>
<dbReference type="InterPro" id="IPR029045">
    <property type="entry name" value="ClpP/crotonase-like_dom_sf"/>
</dbReference>
<dbReference type="SUPFAM" id="SSF48452">
    <property type="entry name" value="TPR-like"/>
    <property type="match status" value="1"/>
</dbReference>
<evidence type="ECO:0000313" key="3">
    <source>
        <dbReference type="Proteomes" id="UP000185924"/>
    </source>
</evidence>
<dbReference type="PROSITE" id="PS50005">
    <property type="entry name" value="TPR"/>
    <property type="match status" value="1"/>
</dbReference>
<protein>
    <submittedName>
        <fullName evidence="2">Uncharacterized protein</fullName>
    </submittedName>
</protein>
<dbReference type="STRING" id="1077936.SAMN05421545_1131"/>
<dbReference type="InterPro" id="IPR019734">
    <property type="entry name" value="TPR_rpt"/>
</dbReference>
<gene>
    <name evidence="2" type="ORF">SAMN05421545_1131</name>
</gene>
<dbReference type="EMBL" id="FTNM01000001">
    <property type="protein sequence ID" value="SIQ70373.1"/>
    <property type="molecule type" value="Genomic_DNA"/>
</dbReference>
<dbReference type="AlphaFoldDB" id="A0A1N6UXK2"/>
<accession>A0A1N6UXK2</accession>
<organism evidence="2 3">
    <name type="scientific">Pontibacter lucknowensis</name>
    <dbReference type="NCBI Taxonomy" id="1077936"/>
    <lineage>
        <taxon>Bacteria</taxon>
        <taxon>Pseudomonadati</taxon>
        <taxon>Bacteroidota</taxon>
        <taxon>Cytophagia</taxon>
        <taxon>Cytophagales</taxon>
        <taxon>Hymenobacteraceae</taxon>
        <taxon>Pontibacter</taxon>
    </lineage>
</organism>